<dbReference type="Proteomes" id="UP000249547">
    <property type="component" value="Unassembled WGS sequence"/>
</dbReference>
<evidence type="ECO:0000313" key="5">
    <source>
        <dbReference type="Proteomes" id="UP000249547"/>
    </source>
</evidence>
<keyword evidence="2" id="KW-1133">Transmembrane helix</keyword>
<protein>
    <submittedName>
        <fullName evidence="4">Histidine kinase</fullName>
    </submittedName>
</protein>
<dbReference type="OrthoDB" id="9809908at2"/>
<keyword evidence="2" id="KW-0472">Membrane</keyword>
<accession>A0A327QV74</accession>
<feature type="transmembrane region" description="Helical" evidence="2">
    <location>
        <begin position="48"/>
        <end position="69"/>
    </location>
</feature>
<sequence length="382" mass="44469">MDIHANAHYSIPLQQKIRLALGVYAIYWPIRIYVNHDDFGIHAISRDWLIWIVELILTTAYFTLWLVFTERIEQQLKHSFLSRSFKDHSLTWKILMLVIAALLAVGFNCFYGAVWMRLDSFLHEPDFRHFAEDYMRKRASTSPLITIPIEVRHKAVAKVNNGLVVMALLSAYYLAALSRGHKQLEELRVNSEQLKREATQVQLSALKNQVNPHFLFNSLSILSSLVEIDTKLSVQFIAQLSRAFRYVLEQRDTEKVLLKTEMDFLKSYIFLLNIRFEDKLVVSTHVDENDSMRFHIAPLTLQLLVENAVKHNQMSMEQPLKVTIFVEGDYLVVKNPLQLRPQREMSTGMGLQNIINRYRLLVDRPVIVDDQPGYFTVKIPLL</sequence>
<name>A0A327QV74_9BACT</name>
<feature type="transmembrane region" description="Helical" evidence="2">
    <location>
        <begin position="90"/>
        <end position="114"/>
    </location>
</feature>
<dbReference type="GO" id="GO:0016020">
    <property type="term" value="C:membrane"/>
    <property type="evidence" value="ECO:0007669"/>
    <property type="project" value="InterPro"/>
</dbReference>
<dbReference type="RefSeq" id="WP_111596377.1">
    <property type="nucleotide sequence ID" value="NZ_QLLL01000002.1"/>
</dbReference>
<dbReference type="InterPro" id="IPR010559">
    <property type="entry name" value="Sig_transdc_His_kin_internal"/>
</dbReference>
<evidence type="ECO:0000256" key="1">
    <source>
        <dbReference type="SAM" id="Coils"/>
    </source>
</evidence>
<gene>
    <name evidence="4" type="ORF">LX64_00858</name>
</gene>
<dbReference type="PANTHER" id="PTHR34220">
    <property type="entry name" value="SENSOR HISTIDINE KINASE YPDA"/>
    <property type="match status" value="1"/>
</dbReference>
<evidence type="ECO:0000259" key="3">
    <source>
        <dbReference type="Pfam" id="PF06580"/>
    </source>
</evidence>
<feature type="coiled-coil region" evidence="1">
    <location>
        <begin position="177"/>
        <end position="209"/>
    </location>
</feature>
<comment type="caution">
    <text evidence="4">The sequence shown here is derived from an EMBL/GenBank/DDBJ whole genome shotgun (WGS) entry which is preliminary data.</text>
</comment>
<keyword evidence="4" id="KW-0808">Transferase</keyword>
<dbReference type="Pfam" id="PF06580">
    <property type="entry name" value="His_kinase"/>
    <property type="match status" value="1"/>
</dbReference>
<organism evidence="4 5">
    <name type="scientific">Chitinophaga skermanii</name>
    <dbReference type="NCBI Taxonomy" id="331697"/>
    <lineage>
        <taxon>Bacteria</taxon>
        <taxon>Pseudomonadati</taxon>
        <taxon>Bacteroidota</taxon>
        <taxon>Chitinophagia</taxon>
        <taxon>Chitinophagales</taxon>
        <taxon>Chitinophagaceae</taxon>
        <taxon>Chitinophaga</taxon>
    </lineage>
</organism>
<reference evidence="4 5" key="1">
    <citation type="submission" date="2018-06" db="EMBL/GenBank/DDBJ databases">
        <title>Genomic Encyclopedia of Archaeal and Bacterial Type Strains, Phase II (KMG-II): from individual species to whole genera.</title>
        <authorList>
            <person name="Goeker M."/>
        </authorList>
    </citation>
    <scope>NUCLEOTIDE SEQUENCE [LARGE SCALE GENOMIC DNA]</scope>
    <source>
        <strain evidence="4 5">DSM 23857</strain>
    </source>
</reference>
<keyword evidence="1" id="KW-0175">Coiled coil</keyword>
<evidence type="ECO:0000256" key="2">
    <source>
        <dbReference type="SAM" id="Phobius"/>
    </source>
</evidence>
<dbReference type="GO" id="GO:0000155">
    <property type="term" value="F:phosphorelay sensor kinase activity"/>
    <property type="evidence" value="ECO:0007669"/>
    <property type="project" value="InterPro"/>
</dbReference>
<dbReference type="AlphaFoldDB" id="A0A327QV74"/>
<dbReference type="EMBL" id="QLLL01000002">
    <property type="protein sequence ID" value="RAJ08211.1"/>
    <property type="molecule type" value="Genomic_DNA"/>
</dbReference>
<evidence type="ECO:0000313" key="4">
    <source>
        <dbReference type="EMBL" id="RAJ08211.1"/>
    </source>
</evidence>
<dbReference type="PANTHER" id="PTHR34220:SF7">
    <property type="entry name" value="SENSOR HISTIDINE KINASE YPDA"/>
    <property type="match status" value="1"/>
</dbReference>
<keyword evidence="4" id="KW-0418">Kinase</keyword>
<proteinExistence type="predicted"/>
<feature type="domain" description="Signal transduction histidine kinase internal region" evidence="3">
    <location>
        <begin position="202"/>
        <end position="280"/>
    </location>
</feature>
<keyword evidence="5" id="KW-1185">Reference proteome</keyword>
<dbReference type="InterPro" id="IPR050640">
    <property type="entry name" value="Bact_2-comp_sensor_kinase"/>
</dbReference>
<keyword evidence="2" id="KW-0812">Transmembrane</keyword>